<dbReference type="Proteomes" id="UP000789702">
    <property type="component" value="Unassembled WGS sequence"/>
</dbReference>
<comment type="caution">
    <text evidence="1">The sequence shown here is derived from an EMBL/GenBank/DDBJ whole genome shotgun (WGS) entry which is preliminary data.</text>
</comment>
<accession>A0ACA9QTK2</accession>
<name>A0ACA9QTK2_9GLOM</name>
<protein>
    <submittedName>
        <fullName evidence="1">9623_t:CDS:1</fullName>
    </submittedName>
</protein>
<feature type="non-terminal residue" evidence="1">
    <location>
        <position position="1"/>
    </location>
</feature>
<reference evidence="1" key="1">
    <citation type="submission" date="2021-06" db="EMBL/GenBank/DDBJ databases">
        <authorList>
            <person name="Kallberg Y."/>
            <person name="Tangrot J."/>
            <person name="Rosling A."/>
        </authorList>
    </citation>
    <scope>NUCLEOTIDE SEQUENCE</scope>
    <source>
        <strain evidence="1">IL203A</strain>
    </source>
</reference>
<dbReference type="EMBL" id="CAJVPU010050311">
    <property type="protein sequence ID" value="CAG8759128.1"/>
    <property type="molecule type" value="Genomic_DNA"/>
</dbReference>
<evidence type="ECO:0000313" key="1">
    <source>
        <dbReference type="EMBL" id="CAG8759128.1"/>
    </source>
</evidence>
<organism evidence="1 2">
    <name type="scientific">Dentiscutata heterogama</name>
    <dbReference type="NCBI Taxonomy" id="1316150"/>
    <lineage>
        <taxon>Eukaryota</taxon>
        <taxon>Fungi</taxon>
        <taxon>Fungi incertae sedis</taxon>
        <taxon>Mucoromycota</taxon>
        <taxon>Glomeromycotina</taxon>
        <taxon>Glomeromycetes</taxon>
        <taxon>Diversisporales</taxon>
        <taxon>Gigasporaceae</taxon>
        <taxon>Dentiscutata</taxon>
    </lineage>
</organism>
<evidence type="ECO:0000313" key="2">
    <source>
        <dbReference type="Proteomes" id="UP000789702"/>
    </source>
</evidence>
<proteinExistence type="predicted"/>
<gene>
    <name evidence="1" type="ORF">DHETER_LOCUS15137</name>
</gene>
<feature type="non-terminal residue" evidence="1">
    <location>
        <position position="50"/>
    </location>
</feature>
<keyword evidence="2" id="KW-1185">Reference proteome</keyword>
<sequence length="50" mass="5816">TIEDIYLDTISGMLSHQPHTAKTQTNHNRNSLRSKRRENLQPCPFAIFAY</sequence>